<keyword evidence="11" id="KW-0249">Electron transport</keyword>
<evidence type="ECO:0000256" key="10">
    <source>
        <dbReference type="ARBA" id="ARBA00023157"/>
    </source>
</evidence>
<name>A0A8J5XJI2_DIALT</name>
<dbReference type="NCBIfam" id="TIGR01416">
    <property type="entry name" value="Rieske_proteo"/>
    <property type="match status" value="1"/>
</dbReference>
<dbReference type="FunFam" id="2.102.10.10:FF:000001">
    <property type="entry name" value="Cytochrome b-c1 complex subunit Rieske, mitochondrial"/>
    <property type="match status" value="1"/>
</dbReference>
<keyword evidence="11" id="KW-0813">Transport</keyword>
<dbReference type="GO" id="GO:0005743">
    <property type="term" value="C:mitochondrial inner membrane"/>
    <property type="evidence" value="ECO:0007669"/>
    <property type="project" value="UniProtKB-SubCell"/>
</dbReference>
<gene>
    <name evidence="14" type="ORF">KFE25_008787</name>
</gene>
<keyword evidence="6" id="KW-1133">Transmembrane helix</keyword>
<evidence type="ECO:0000256" key="8">
    <source>
        <dbReference type="ARBA" id="ARBA00023014"/>
    </source>
</evidence>
<evidence type="ECO:0000313" key="15">
    <source>
        <dbReference type="Proteomes" id="UP000751190"/>
    </source>
</evidence>
<keyword evidence="9" id="KW-0472">Membrane</keyword>
<comment type="caution">
    <text evidence="14">The sequence shown here is derived from an EMBL/GenBank/DDBJ whole genome shotgun (WGS) entry which is preliminary data.</text>
</comment>
<dbReference type="SUPFAM" id="SSF81502">
    <property type="entry name" value="ISP transmembrane anchor"/>
    <property type="match status" value="1"/>
</dbReference>
<evidence type="ECO:0000256" key="7">
    <source>
        <dbReference type="ARBA" id="ARBA00023004"/>
    </source>
</evidence>
<dbReference type="EC" id="7.1.1.8" evidence="11"/>
<dbReference type="GO" id="GO:0008121">
    <property type="term" value="F:quinol-cytochrome-c reductase activity"/>
    <property type="evidence" value="ECO:0007669"/>
    <property type="project" value="UniProtKB-EC"/>
</dbReference>
<keyword evidence="3" id="KW-0812">Transmembrane</keyword>
<dbReference type="PRINTS" id="PR00162">
    <property type="entry name" value="RIESKE"/>
</dbReference>
<dbReference type="InterPro" id="IPR004192">
    <property type="entry name" value="Rieske_TM"/>
</dbReference>
<keyword evidence="4" id="KW-0001">2Fe-2S</keyword>
<organism evidence="14 15">
    <name type="scientific">Diacronema lutheri</name>
    <name type="common">Unicellular marine alga</name>
    <name type="synonym">Monochrysis lutheri</name>
    <dbReference type="NCBI Taxonomy" id="2081491"/>
    <lineage>
        <taxon>Eukaryota</taxon>
        <taxon>Haptista</taxon>
        <taxon>Haptophyta</taxon>
        <taxon>Pavlovophyceae</taxon>
        <taxon>Pavlovales</taxon>
        <taxon>Pavlovaceae</taxon>
        <taxon>Diacronema</taxon>
    </lineage>
</organism>
<dbReference type="OMA" id="KRTWLIA"/>
<evidence type="ECO:0000256" key="6">
    <source>
        <dbReference type="ARBA" id="ARBA00022989"/>
    </source>
</evidence>
<comment type="catalytic activity">
    <reaction evidence="11">
        <text>a quinol + 2 Fe(III)-[cytochrome c](out) = a quinone + 2 Fe(II)-[cytochrome c](out) + 2 H(+)(out)</text>
        <dbReference type="Rhea" id="RHEA:11484"/>
        <dbReference type="Rhea" id="RHEA-COMP:10350"/>
        <dbReference type="Rhea" id="RHEA-COMP:14399"/>
        <dbReference type="ChEBI" id="CHEBI:15378"/>
        <dbReference type="ChEBI" id="CHEBI:24646"/>
        <dbReference type="ChEBI" id="CHEBI:29033"/>
        <dbReference type="ChEBI" id="CHEBI:29034"/>
        <dbReference type="ChEBI" id="CHEBI:132124"/>
        <dbReference type="EC" id="7.1.1.8"/>
    </reaction>
</comment>
<dbReference type="GO" id="GO:0046872">
    <property type="term" value="F:metal ion binding"/>
    <property type="evidence" value="ECO:0007669"/>
    <property type="project" value="UniProtKB-KW"/>
</dbReference>
<sequence>MLALRLSTRGCRGFAPLLARAQSTAVTATVKATENSLPLPHEKYTDSTPWDKHQEYIRHGEPNMRTYNYMLMGGARLMGASMSRLLLIKFLAQMNPSADVLALANVEVDVSNLEVGKSMTVKWRGKPVFVRRRTEDEIADANNVNMSELRDPQTDADRVRSGPEWLVLLGVCTHLGCVPIPNAGDYGGWFCPCHGSHYDISGRIRKGPAPYNMEVPPYTFMEEGKLLVG</sequence>
<comment type="subcellular location">
    <subcellularLocation>
        <location evidence="1">Membrane</location>
        <topology evidence="1">Single-pass membrane protein</topology>
    </subcellularLocation>
    <subcellularLocation>
        <location evidence="12">Mitochondrion inner membrane</location>
    </subcellularLocation>
</comment>
<proteinExistence type="inferred from homology"/>
<comment type="similarity">
    <text evidence="2">Belongs to the Rieske iron-sulfur protein family.</text>
</comment>
<evidence type="ECO:0000259" key="13">
    <source>
        <dbReference type="PROSITE" id="PS51296"/>
    </source>
</evidence>
<reference evidence="14" key="1">
    <citation type="submission" date="2021-05" db="EMBL/GenBank/DDBJ databases">
        <title>The genome of the haptophyte Pavlova lutheri (Diacronema luteri, Pavlovales) - a model for lipid biosynthesis in eukaryotic algae.</title>
        <authorList>
            <person name="Hulatt C.J."/>
            <person name="Posewitz M.C."/>
        </authorList>
    </citation>
    <scope>NUCLEOTIDE SEQUENCE</scope>
    <source>
        <strain evidence="14">NIVA-4/92</strain>
    </source>
</reference>
<dbReference type="Pfam" id="PF02921">
    <property type="entry name" value="UCR_TM"/>
    <property type="match status" value="1"/>
</dbReference>
<keyword evidence="10" id="KW-1015">Disulfide bond</keyword>
<comment type="cofactor">
    <cofactor evidence="11">
        <name>[2Fe-2S] cluster</name>
        <dbReference type="ChEBI" id="CHEBI:190135"/>
    </cofactor>
    <text evidence="11">Binds 1 [2Fe-2S] cluster per subunit.</text>
</comment>
<dbReference type="GO" id="GO:0051537">
    <property type="term" value="F:2 iron, 2 sulfur cluster binding"/>
    <property type="evidence" value="ECO:0007669"/>
    <property type="project" value="UniProtKB-KW"/>
</dbReference>
<dbReference type="Proteomes" id="UP000751190">
    <property type="component" value="Unassembled WGS sequence"/>
</dbReference>
<evidence type="ECO:0000256" key="11">
    <source>
        <dbReference type="RuleBase" id="RU004494"/>
    </source>
</evidence>
<keyword evidence="12" id="KW-0679">Respiratory chain</keyword>
<keyword evidence="8" id="KW-0411">Iron-sulfur</keyword>
<dbReference type="PANTHER" id="PTHR10134">
    <property type="entry name" value="CYTOCHROME B-C1 COMPLEX SUBUNIT RIESKE, MITOCHONDRIAL"/>
    <property type="match status" value="1"/>
</dbReference>
<comment type="miscellaneous">
    <text evidence="11">The Rieske protein is a high potential 2Fe-2S protein.</text>
</comment>
<dbReference type="InterPro" id="IPR017941">
    <property type="entry name" value="Rieske_2Fe-2S"/>
</dbReference>
<evidence type="ECO:0000256" key="2">
    <source>
        <dbReference type="ARBA" id="ARBA00010651"/>
    </source>
</evidence>
<dbReference type="SUPFAM" id="SSF50022">
    <property type="entry name" value="ISP domain"/>
    <property type="match status" value="1"/>
</dbReference>
<keyword evidence="7" id="KW-0408">Iron</keyword>
<evidence type="ECO:0000256" key="1">
    <source>
        <dbReference type="ARBA" id="ARBA00004167"/>
    </source>
</evidence>
<dbReference type="OrthoDB" id="1637982at2759"/>
<dbReference type="InterPro" id="IPR036922">
    <property type="entry name" value="Rieske_2Fe-2S_sf"/>
</dbReference>
<evidence type="ECO:0000313" key="14">
    <source>
        <dbReference type="EMBL" id="KAG8470366.1"/>
    </source>
</evidence>
<evidence type="ECO:0000256" key="5">
    <source>
        <dbReference type="ARBA" id="ARBA00022723"/>
    </source>
</evidence>
<keyword evidence="5" id="KW-0479">Metal-binding</keyword>
<evidence type="ECO:0000256" key="4">
    <source>
        <dbReference type="ARBA" id="ARBA00022714"/>
    </source>
</evidence>
<dbReference type="CDD" id="cd03470">
    <property type="entry name" value="Rieske_cytochrome_bc1"/>
    <property type="match status" value="1"/>
</dbReference>
<keyword evidence="15" id="KW-1185">Reference proteome</keyword>
<keyword evidence="12" id="KW-0496">Mitochondrion</keyword>
<dbReference type="InterPro" id="IPR005805">
    <property type="entry name" value="Rieske_Fe-S_prot_C"/>
</dbReference>
<evidence type="ECO:0000256" key="9">
    <source>
        <dbReference type="ARBA" id="ARBA00023136"/>
    </source>
</evidence>
<dbReference type="PROSITE" id="PS51296">
    <property type="entry name" value="RIESKE"/>
    <property type="match status" value="1"/>
</dbReference>
<dbReference type="EMBL" id="JAGTXO010000001">
    <property type="protein sequence ID" value="KAG8470366.1"/>
    <property type="molecule type" value="Genomic_DNA"/>
</dbReference>
<dbReference type="AlphaFoldDB" id="A0A8J5XJI2"/>
<dbReference type="InterPro" id="IPR014349">
    <property type="entry name" value="Rieske_Fe-S_prot"/>
</dbReference>
<dbReference type="Pfam" id="PF00355">
    <property type="entry name" value="Rieske"/>
    <property type="match status" value="1"/>
</dbReference>
<feature type="domain" description="Rieske" evidence="13">
    <location>
        <begin position="159"/>
        <end position="227"/>
    </location>
</feature>
<evidence type="ECO:0000256" key="3">
    <source>
        <dbReference type="ARBA" id="ARBA00022692"/>
    </source>
</evidence>
<dbReference type="Gene3D" id="2.102.10.10">
    <property type="entry name" value="Rieske [2Fe-2S] iron-sulphur domain"/>
    <property type="match status" value="1"/>
</dbReference>
<protein>
    <recommendedName>
        <fullName evidence="11">Cytochrome b-c1 complex subunit Rieske, mitochondrial</fullName>
        <ecNumber evidence="11">7.1.1.8</ecNumber>
    </recommendedName>
</protein>
<accession>A0A8J5XJI2</accession>
<evidence type="ECO:0000256" key="12">
    <source>
        <dbReference type="RuleBase" id="RU004495"/>
    </source>
</evidence>
<dbReference type="InterPro" id="IPR006317">
    <property type="entry name" value="Ubiquinol_cyt_c_Rdtase_Fe-S-su"/>
</dbReference>